<keyword evidence="2" id="KW-0863">Zinc-finger</keyword>
<dbReference type="Gene3D" id="2.20.25.240">
    <property type="match status" value="1"/>
</dbReference>
<evidence type="ECO:0000256" key="3">
    <source>
        <dbReference type="ARBA" id="ARBA00022833"/>
    </source>
</evidence>
<feature type="domain" description="FLYWCH-type" evidence="4">
    <location>
        <begin position="4"/>
        <end position="64"/>
    </location>
</feature>
<dbReference type="InterPro" id="IPR018289">
    <property type="entry name" value="MULE_transposase_dom"/>
</dbReference>
<evidence type="ECO:0000256" key="2">
    <source>
        <dbReference type="ARBA" id="ARBA00022771"/>
    </source>
</evidence>
<keyword evidence="1" id="KW-0479">Metal-binding</keyword>
<evidence type="ECO:0000313" key="6">
    <source>
        <dbReference type="Proteomes" id="UP000887563"/>
    </source>
</evidence>
<feature type="domain" description="MULE transposase" evidence="5">
    <location>
        <begin position="185"/>
        <end position="283"/>
    </location>
</feature>
<dbReference type="GO" id="GO:0008270">
    <property type="term" value="F:zinc ion binding"/>
    <property type="evidence" value="ECO:0007669"/>
    <property type="project" value="UniProtKB-KW"/>
</dbReference>
<evidence type="ECO:0000259" key="5">
    <source>
        <dbReference type="Pfam" id="PF10551"/>
    </source>
</evidence>
<dbReference type="Pfam" id="PF04500">
    <property type="entry name" value="FLYWCH"/>
    <property type="match status" value="1"/>
</dbReference>
<protein>
    <submittedName>
        <fullName evidence="7">FLYWCH-type domain-containing protein</fullName>
    </submittedName>
</protein>
<dbReference type="WBParaSite" id="Minc3s01382g23329">
    <property type="protein sequence ID" value="Minc3s01382g23329"/>
    <property type="gene ID" value="Minc3s01382g23329"/>
</dbReference>
<dbReference type="Proteomes" id="UP000887563">
    <property type="component" value="Unplaced"/>
</dbReference>
<dbReference type="AlphaFoldDB" id="A0A914M789"/>
<evidence type="ECO:0000313" key="7">
    <source>
        <dbReference type="WBParaSite" id="Minc3s01382g23329"/>
    </source>
</evidence>
<dbReference type="InterPro" id="IPR007588">
    <property type="entry name" value="Znf_FLYWCH"/>
</dbReference>
<proteinExistence type="predicted"/>
<evidence type="ECO:0000256" key="1">
    <source>
        <dbReference type="ARBA" id="ARBA00022723"/>
    </source>
</evidence>
<keyword evidence="3" id="KW-0862">Zinc</keyword>
<sequence length="473" mass="54365">MASFVKSNKNGEKLIYDGFIYVKCKNGPDNKRYWRCEFWRSHKCNGFAVTDSDNMVTVTKQHDHERSPNRVELAKIKDRIVQAAVTTTLSPREIVNNQIAGISDQAKAELPKLVNLEKTVGRKRYADGQPVPRFLSEIDIPENLRRTKTNISEDFILVDTGADDCNRIIIFASPTDVARLSTSDVWLCDGTFKNDQQLFYQLWIISGQFYQPVVLPFVYILLPSKTAESYLRALELLIAKIDEMSPGYRPHTVIFDFEKAEEQALQTALPFATIHGCFFQFKQALWRKIQELGWGKAEIEGLHNYLKMFVALTFVDTANVPAFFNQLAQRFLEIFGNGDSEGPHVAFINYMERNWIGKDFMPPRFPLSMWNSKDITYDQMPRATNSVESWHFTFAGIFYRHSSNPYNLVKAILNEQLRVDAIAVRIVSGEEIRTFSRPEYKRTNDLLLDILKGVGGPRDPIEYLTACSYYIPL</sequence>
<organism evidence="6 7">
    <name type="scientific">Meloidogyne incognita</name>
    <name type="common">Southern root-knot nematode worm</name>
    <name type="synonym">Oxyuris incognita</name>
    <dbReference type="NCBI Taxonomy" id="6306"/>
    <lineage>
        <taxon>Eukaryota</taxon>
        <taxon>Metazoa</taxon>
        <taxon>Ecdysozoa</taxon>
        <taxon>Nematoda</taxon>
        <taxon>Chromadorea</taxon>
        <taxon>Rhabditida</taxon>
        <taxon>Tylenchina</taxon>
        <taxon>Tylenchomorpha</taxon>
        <taxon>Tylenchoidea</taxon>
        <taxon>Meloidogynidae</taxon>
        <taxon>Meloidogyninae</taxon>
        <taxon>Meloidogyne</taxon>
        <taxon>Meloidogyne incognita group</taxon>
    </lineage>
</organism>
<reference evidence="7" key="1">
    <citation type="submission" date="2022-11" db="UniProtKB">
        <authorList>
            <consortium name="WormBaseParasite"/>
        </authorList>
    </citation>
    <scope>IDENTIFICATION</scope>
</reference>
<accession>A0A914M789</accession>
<evidence type="ECO:0000259" key="4">
    <source>
        <dbReference type="Pfam" id="PF04500"/>
    </source>
</evidence>
<dbReference type="Pfam" id="PF10551">
    <property type="entry name" value="MULE"/>
    <property type="match status" value="1"/>
</dbReference>
<name>A0A914M789_MELIC</name>
<keyword evidence="6" id="KW-1185">Reference proteome</keyword>